<evidence type="ECO:0000259" key="8">
    <source>
        <dbReference type="Pfam" id="PF17390"/>
    </source>
</evidence>
<evidence type="ECO:0000259" key="7">
    <source>
        <dbReference type="Pfam" id="PF17389"/>
    </source>
</evidence>
<evidence type="ECO:0000259" key="6">
    <source>
        <dbReference type="Pfam" id="PF08531"/>
    </source>
</evidence>
<dbReference type="InterPro" id="IPR013737">
    <property type="entry name" value="Bac_rhamnosid_N"/>
</dbReference>
<feature type="domain" description="Bacterial alpha-L-rhamnosidase N-terminal" evidence="6">
    <location>
        <begin position="55"/>
        <end position="203"/>
    </location>
</feature>
<evidence type="ECO:0000313" key="9">
    <source>
        <dbReference type="EMBL" id="WEK33662.1"/>
    </source>
</evidence>
<dbReference type="InterPro" id="IPR012341">
    <property type="entry name" value="6hp_glycosidase-like_sf"/>
</dbReference>
<feature type="domain" description="Alpha-L-rhamnosidase six-hairpin glycosidase" evidence="7">
    <location>
        <begin position="330"/>
        <end position="676"/>
    </location>
</feature>
<dbReference type="Pfam" id="PF08531">
    <property type="entry name" value="Bac_rhamnosid_N"/>
    <property type="match status" value="1"/>
</dbReference>
<dbReference type="Pfam" id="PF17389">
    <property type="entry name" value="Bac_rhamnosid6H"/>
    <property type="match status" value="1"/>
</dbReference>
<dbReference type="InterPro" id="IPR035396">
    <property type="entry name" value="Bac_rhamnosid6H"/>
</dbReference>
<gene>
    <name evidence="9" type="ORF">P0Y53_14310</name>
</gene>
<dbReference type="Pfam" id="PF17390">
    <property type="entry name" value="Bac_rhamnosid_C"/>
    <property type="match status" value="1"/>
</dbReference>
<dbReference type="EC" id="3.2.1.40" evidence="2"/>
<feature type="domain" description="Alpha-L-rhamnosidase concanavalin-like" evidence="5">
    <location>
        <begin position="224"/>
        <end position="324"/>
    </location>
</feature>
<sequence length="765" mass="86258">MKRLSLLCLLLCSFVLVVAQSAVPAWKARWIGIGYNEEKNSSQPQYFRKAFSLGKKVKKATAWITARGIYEAYINGQRIGDSYLTPGWTSYNNQHQFQQYDVTALLQKGGNSIDAMVGNGWYRGKIGWGDNMGRYGNRLGLLLQLEITYTDGRTTTIVTDESWQSGKGPSVFAEIYDGETIDHRISASGWSPVTLEAQRFDNLVPAVSEPVRKKETFTPIKILRTPKGEQVIDFGQNLTGWVIVKASGPAGAAISIDHGEVLDKQGNFYNENLRVAKAQANYILSGQGEEVFEPHFTFYGFRYIRVNGYPGELKPENFTAVALYSDMKPAGTFECSNPLLNQLQHNITWGQRGNFVDVPTDCPQRDERLGWTGDAQAFFRTATFNFNVKNFFTKWLRDVAAEQDRDGQIPFVVPDVLKMTPTAEGGAAGWADVATIIPWQLYEVYGDRALLQSQYPMMQKWVDYLAARVNEQHLLKPRFQFGDWLSYRSPHDEAAHAITDNQEIANCFYAHSLQNLINAAGVLGKTDDVARYKIVLDTLKSSFLKEYVTPNGRLMSNTQTAYVLALHFDMLPESMRPMAAQRLVDNIKRYDMHLTTGFLGTPYLCHVLTRFGYPEVAYALLRQESYPSWLYPVKMGATTIWERWDGIKPDGEFQTVTMNSFNHYAYGAIGDWMYRNTLGIQPLEPGYKKIQIKPVITESKLTYAKGSYETAYGKIASSWRIEGGKLTLSVEIPAGTTAEVYVPDTSGKQYSKKEVGPGKYEWTAE</sequence>
<dbReference type="Pfam" id="PF05592">
    <property type="entry name" value="Bac_rhamnosid"/>
    <property type="match status" value="1"/>
</dbReference>
<evidence type="ECO:0000256" key="4">
    <source>
        <dbReference type="SAM" id="SignalP"/>
    </source>
</evidence>
<dbReference type="PANTHER" id="PTHR33307">
    <property type="entry name" value="ALPHA-RHAMNOSIDASE (EUROFUNG)"/>
    <property type="match status" value="1"/>
</dbReference>
<keyword evidence="3 9" id="KW-0378">Hydrolase</keyword>
<dbReference type="InterPro" id="IPR008902">
    <property type="entry name" value="Rhamnosid_concanavalin"/>
</dbReference>
<dbReference type="EMBL" id="CP119311">
    <property type="protein sequence ID" value="WEK33662.1"/>
    <property type="molecule type" value="Genomic_DNA"/>
</dbReference>
<dbReference type="AlphaFoldDB" id="A0AAJ5WQ27"/>
<evidence type="ECO:0000256" key="2">
    <source>
        <dbReference type="ARBA" id="ARBA00012652"/>
    </source>
</evidence>
<dbReference type="PIRSF" id="PIRSF010631">
    <property type="entry name" value="A-rhamnsds"/>
    <property type="match status" value="1"/>
</dbReference>
<dbReference type="InterPro" id="IPR008928">
    <property type="entry name" value="6-hairpin_glycosidase_sf"/>
</dbReference>
<dbReference type="SUPFAM" id="SSF48208">
    <property type="entry name" value="Six-hairpin glycosidases"/>
    <property type="match status" value="1"/>
</dbReference>
<dbReference type="InterPro" id="IPR035398">
    <property type="entry name" value="Bac_rhamnosid_C"/>
</dbReference>
<protein>
    <recommendedName>
        <fullName evidence="2">alpha-L-rhamnosidase</fullName>
        <ecNumber evidence="2">3.2.1.40</ecNumber>
    </recommendedName>
</protein>
<dbReference type="GO" id="GO:0005975">
    <property type="term" value="P:carbohydrate metabolic process"/>
    <property type="evidence" value="ECO:0007669"/>
    <property type="project" value="InterPro"/>
</dbReference>
<proteinExistence type="predicted"/>
<comment type="catalytic activity">
    <reaction evidence="1">
        <text>Hydrolysis of terminal non-reducing alpha-L-rhamnose residues in alpha-L-rhamnosides.</text>
        <dbReference type="EC" id="3.2.1.40"/>
    </reaction>
</comment>
<dbReference type="Proteomes" id="UP001220610">
    <property type="component" value="Chromosome"/>
</dbReference>
<dbReference type="PANTHER" id="PTHR33307:SF6">
    <property type="entry name" value="ALPHA-RHAMNOSIDASE (EUROFUNG)-RELATED"/>
    <property type="match status" value="1"/>
</dbReference>
<accession>A0AAJ5WQ27</accession>
<dbReference type="Gene3D" id="2.60.120.260">
    <property type="entry name" value="Galactose-binding domain-like"/>
    <property type="match status" value="2"/>
</dbReference>
<evidence type="ECO:0000259" key="5">
    <source>
        <dbReference type="Pfam" id="PF05592"/>
    </source>
</evidence>
<organism evidence="9 10">
    <name type="scientific">Candidatus Pseudobacter hemicellulosilyticus</name>
    <dbReference type="NCBI Taxonomy" id="3121375"/>
    <lineage>
        <taxon>Bacteria</taxon>
        <taxon>Pseudomonadati</taxon>
        <taxon>Bacteroidota</taxon>
        <taxon>Chitinophagia</taxon>
        <taxon>Chitinophagales</taxon>
        <taxon>Chitinophagaceae</taxon>
        <taxon>Pseudobacter</taxon>
    </lineage>
</organism>
<feature type="chain" id="PRO_5042588268" description="alpha-L-rhamnosidase" evidence="4">
    <location>
        <begin position="20"/>
        <end position="765"/>
    </location>
</feature>
<evidence type="ECO:0000256" key="1">
    <source>
        <dbReference type="ARBA" id="ARBA00001445"/>
    </source>
</evidence>
<dbReference type="InterPro" id="IPR016007">
    <property type="entry name" value="Alpha_rhamnosid"/>
</dbReference>
<evidence type="ECO:0000256" key="3">
    <source>
        <dbReference type="ARBA" id="ARBA00022801"/>
    </source>
</evidence>
<dbReference type="Gene3D" id="1.50.10.10">
    <property type="match status" value="1"/>
</dbReference>
<reference evidence="9" key="1">
    <citation type="submission" date="2023-03" db="EMBL/GenBank/DDBJ databases">
        <title>Andean soil-derived lignocellulolytic bacterial consortium as a source of novel taxa and putative plastic-active enzymes.</title>
        <authorList>
            <person name="Diaz-Garcia L."/>
            <person name="Chuvochina M."/>
            <person name="Feuerriegel G."/>
            <person name="Bunk B."/>
            <person name="Sproer C."/>
            <person name="Streit W.R."/>
            <person name="Rodriguez L.M."/>
            <person name="Overmann J."/>
            <person name="Jimenez D.J."/>
        </authorList>
    </citation>
    <scope>NUCLEOTIDE SEQUENCE</scope>
    <source>
        <strain evidence="9">MAG 7</strain>
    </source>
</reference>
<name>A0AAJ5WQ27_9BACT</name>
<evidence type="ECO:0000313" key="10">
    <source>
        <dbReference type="Proteomes" id="UP001220610"/>
    </source>
</evidence>
<dbReference type="GO" id="GO:0030596">
    <property type="term" value="F:alpha-L-rhamnosidase activity"/>
    <property type="evidence" value="ECO:0007669"/>
    <property type="project" value="UniProtKB-EC"/>
</dbReference>
<feature type="signal peptide" evidence="4">
    <location>
        <begin position="1"/>
        <end position="19"/>
    </location>
</feature>
<keyword evidence="4" id="KW-0732">Signal</keyword>
<dbReference type="Gene3D" id="2.60.420.10">
    <property type="entry name" value="Maltose phosphorylase, domain 3"/>
    <property type="match status" value="1"/>
</dbReference>
<feature type="domain" description="Alpha-L-rhamnosidase C-terminal" evidence="8">
    <location>
        <begin position="679"/>
        <end position="753"/>
    </location>
</feature>